<keyword evidence="3" id="KW-1185">Reference proteome</keyword>
<evidence type="ECO:0000313" key="2">
    <source>
        <dbReference type="EMBL" id="EFP00694.1"/>
    </source>
</evidence>
<dbReference type="HOGENOM" id="CLU_1166775_0_0_1"/>
<feature type="transmembrane region" description="Helical" evidence="1">
    <location>
        <begin position="91"/>
        <end position="118"/>
    </location>
</feature>
<dbReference type="GO" id="GO:0042048">
    <property type="term" value="P:olfactory behavior"/>
    <property type="evidence" value="ECO:0007669"/>
    <property type="project" value="TreeGrafter"/>
</dbReference>
<keyword evidence="1" id="KW-0812">Transmembrane</keyword>
<dbReference type="InterPro" id="IPR019428">
    <property type="entry name" value="7TM_GPCR_serpentine_rcpt_Str"/>
</dbReference>
<keyword evidence="1" id="KW-1133">Transmembrane helix</keyword>
<dbReference type="InParanoid" id="E3MF98"/>
<feature type="transmembrane region" description="Helical" evidence="1">
    <location>
        <begin position="12"/>
        <end position="32"/>
    </location>
</feature>
<feature type="transmembrane region" description="Helical" evidence="1">
    <location>
        <begin position="149"/>
        <end position="169"/>
    </location>
</feature>
<dbReference type="PANTHER" id="PTHR22943:SF248">
    <property type="entry name" value="SEVEN TM RECEPTOR"/>
    <property type="match status" value="1"/>
</dbReference>
<feature type="transmembrane region" description="Helical" evidence="1">
    <location>
        <begin position="175"/>
        <end position="199"/>
    </location>
</feature>
<dbReference type="GO" id="GO:0005886">
    <property type="term" value="C:plasma membrane"/>
    <property type="evidence" value="ECO:0007669"/>
    <property type="project" value="TreeGrafter"/>
</dbReference>
<evidence type="ECO:0000313" key="3">
    <source>
        <dbReference type="Proteomes" id="UP000008281"/>
    </source>
</evidence>
<dbReference type="Pfam" id="PF10326">
    <property type="entry name" value="7TM_GPCR_Str"/>
    <property type="match status" value="2"/>
</dbReference>
<gene>
    <name evidence="2" type="ORF">CRE_21292</name>
</gene>
<name>E3MF98_CAERE</name>
<dbReference type="GO" id="GO:0038022">
    <property type="term" value="F:G protein-coupled olfactory receptor activity"/>
    <property type="evidence" value="ECO:0007669"/>
    <property type="project" value="TreeGrafter"/>
</dbReference>
<evidence type="ECO:0000256" key="1">
    <source>
        <dbReference type="SAM" id="Phobius"/>
    </source>
</evidence>
<feature type="transmembrane region" description="Helical" evidence="1">
    <location>
        <begin position="44"/>
        <end position="63"/>
    </location>
</feature>
<evidence type="ECO:0008006" key="4">
    <source>
        <dbReference type="Google" id="ProtNLM"/>
    </source>
</evidence>
<dbReference type="OMA" id="FIECIRC"/>
<reference evidence="2" key="1">
    <citation type="submission" date="2007-07" db="EMBL/GenBank/DDBJ databases">
        <title>PCAP assembly of the Caenorhabditis remanei genome.</title>
        <authorList>
            <consortium name="The Caenorhabditis remanei Sequencing Consortium"/>
            <person name="Wilson R.K."/>
        </authorList>
    </citation>
    <scope>NUCLEOTIDE SEQUENCE [LARGE SCALE GENOMIC DNA]</scope>
    <source>
        <strain evidence="2">PB4641</strain>
    </source>
</reference>
<dbReference type="EMBL" id="DS268440">
    <property type="protein sequence ID" value="EFP00694.1"/>
    <property type="molecule type" value="Genomic_DNA"/>
</dbReference>
<dbReference type="AlphaFoldDB" id="E3MF98"/>
<dbReference type="Proteomes" id="UP000008281">
    <property type="component" value="Unassembled WGS sequence"/>
</dbReference>
<dbReference type="SUPFAM" id="SSF81321">
    <property type="entry name" value="Family A G protein-coupled receptor-like"/>
    <property type="match status" value="1"/>
</dbReference>
<protein>
    <recommendedName>
        <fullName evidence="4">G-protein coupled receptors family 1 profile domain-containing protein</fullName>
    </recommendedName>
</protein>
<sequence>MDTFLPLIYSNLESIIFVISASINSLLFLLILFKSPEKIGAYRYLMLTFSGYCLIFSLVTWLGEPTSVATGQVYIIFVRRENPLRYDLWKHILVCMYSTSIGILMYLIAVQFIYRYCLICKYFSCRRRLGAFDCGSGEKNDGDGECDESCIPLIFMFLPITIIIIIPLFGLSPKFLVQISAISISIYPILDPLAVLIIVSSYREFFIECIRCCRPKKMAAILKNSCMTVDEGFETEIL</sequence>
<organism evidence="3">
    <name type="scientific">Caenorhabditis remanei</name>
    <name type="common">Caenorhabditis vulgaris</name>
    <dbReference type="NCBI Taxonomy" id="31234"/>
    <lineage>
        <taxon>Eukaryota</taxon>
        <taxon>Metazoa</taxon>
        <taxon>Ecdysozoa</taxon>
        <taxon>Nematoda</taxon>
        <taxon>Chromadorea</taxon>
        <taxon>Rhabditida</taxon>
        <taxon>Rhabditina</taxon>
        <taxon>Rhabditomorpha</taxon>
        <taxon>Rhabditoidea</taxon>
        <taxon>Rhabditidae</taxon>
        <taxon>Peloderinae</taxon>
        <taxon>Caenorhabditis</taxon>
    </lineage>
</organism>
<dbReference type="PANTHER" id="PTHR22943">
    <property type="entry name" value="7-TRANSMEMBRANE DOMAIN RECEPTOR C.ELEGANS"/>
    <property type="match status" value="1"/>
</dbReference>
<proteinExistence type="predicted"/>
<accession>E3MF98</accession>
<keyword evidence="1" id="KW-0472">Membrane</keyword>